<reference evidence="1 2" key="1">
    <citation type="submission" date="2019-06" db="EMBL/GenBank/DDBJ databases">
        <title>Wine fermentation using esterase from Monascus purpureus.</title>
        <authorList>
            <person name="Geng C."/>
            <person name="Zhang Y."/>
        </authorList>
    </citation>
    <scope>NUCLEOTIDE SEQUENCE [LARGE SCALE GENOMIC DNA]</scope>
    <source>
        <strain evidence="1">HQ1</strain>
    </source>
</reference>
<accession>A0A507QSY2</accession>
<evidence type="ECO:0000313" key="2">
    <source>
        <dbReference type="Proteomes" id="UP000319663"/>
    </source>
</evidence>
<proteinExistence type="predicted"/>
<dbReference type="EMBL" id="VIFY01000112">
    <property type="protein sequence ID" value="TQB70345.1"/>
    <property type="molecule type" value="Genomic_DNA"/>
</dbReference>
<dbReference type="AlphaFoldDB" id="A0A507QSY2"/>
<dbReference type="Proteomes" id="UP000319663">
    <property type="component" value="Unassembled WGS sequence"/>
</dbReference>
<name>A0A507QSY2_MONPU</name>
<keyword evidence="2" id="KW-1185">Reference proteome</keyword>
<gene>
    <name evidence="1" type="ORF">MPDQ_000656</name>
</gene>
<dbReference type="STRING" id="5098.A0A507QSY2"/>
<evidence type="ECO:0000313" key="1">
    <source>
        <dbReference type="EMBL" id="TQB70345.1"/>
    </source>
</evidence>
<organism evidence="1 2">
    <name type="scientific">Monascus purpureus</name>
    <name type="common">Red mold</name>
    <name type="synonym">Monascus anka</name>
    <dbReference type="NCBI Taxonomy" id="5098"/>
    <lineage>
        <taxon>Eukaryota</taxon>
        <taxon>Fungi</taxon>
        <taxon>Dikarya</taxon>
        <taxon>Ascomycota</taxon>
        <taxon>Pezizomycotina</taxon>
        <taxon>Eurotiomycetes</taxon>
        <taxon>Eurotiomycetidae</taxon>
        <taxon>Eurotiales</taxon>
        <taxon>Aspergillaceae</taxon>
        <taxon>Monascus</taxon>
    </lineage>
</organism>
<sequence>MSLGPSHAADFNVVYELTFSDNVVWMARIPLAHAYFQPETSASCAATLKNLKKHRSISVPEVLDTNANQTPRMRSMRHMS</sequence>
<protein>
    <submittedName>
        <fullName evidence="1">Uncharacterized protein</fullName>
    </submittedName>
</protein>
<comment type="caution">
    <text evidence="1">The sequence shown here is derived from an EMBL/GenBank/DDBJ whole genome shotgun (WGS) entry which is preliminary data.</text>
</comment>